<name>A0AC34PUN0_9BILA</name>
<dbReference type="Proteomes" id="UP000887576">
    <property type="component" value="Unplaced"/>
</dbReference>
<organism evidence="1 2">
    <name type="scientific">Panagrolaimus sp. JU765</name>
    <dbReference type="NCBI Taxonomy" id="591449"/>
    <lineage>
        <taxon>Eukaryota</taxon>
        <taxon>Metazoa</taxon>
        <taxon>Ecdysozoa</taxon>
        <taxon>Nematoda</taxon>
        <taxon>Chromadorea</taxon>
        <taxon>Rhabditida</taxon>
        <taxon>Tylenchina</taxon>
        <taxon>Panagrolaimomorpha</taxon>
        <taxon>Panagrolaimoidea</taxon>
        <taxon>Panagrolaimidae</taxon>
        <taxon>Panagrolaimus</taxon>
    </lineage>
</organism>
<accession>A0AC34PUN0</accession>
<sequence length="521" mass="59483">MLFLIQLLFIPVIYCHKILVFSPTNSVSHLLANQRIGDTLALDGHDVTILEAEFRVKTRPAKIAKKIVLSGFDPAIFDEGQASLTAETFSDDNFLNHLTYDSSFFDAFNHQCDVMLSKHKEVLSQLSKANFDVIFAEQLNLCGVGLQKVLNIPTLVWVSSCPLDDHMSYLLGVPTPLSYVPAVGEISVSDKMSFIERLRNIVEYYRNVRSYFYGMVKTDEIFKKHYGPDFPSVIDLARDSDLTFVLADEFLDFPRPILHNTVYIGGLGLTSATSHNTNYLDELIQEVVDGVVLFSLGTNIETKTVAETFKVNLFKAFAEFPHYKFIVKMDSDDEVAFKISQHYKNVKIVDWVDQPALLSDPRLKLFITHGGYNSLLESVNHAKVLLLMPLFGDQWRNAQLAERNGFGKIFEKKSLLNASTVLARTLKEMFETDRYEKAVKRMQNLIKSKPLNATERLLKYTRFLLDNGGKLPELQIEGRKLSAITYYNLDVLALIITIFTLPFWIIFLCLRRMRQKKLKKD</sequence>
<proteinExistence type="predicted"/>
<protein>
    <submittedName>
        <fullName evidence="2">Glucuronosyltransferase</fullName>
    </submittedName>
</protein>
<evidence type="ECO:0000313" key="1">
    <source>
        <dbReference type="Proteomes" id="UP000887576"/>
    </source>
</evidence>
<evidence type="ECO:0000313" key="2">
    <source>
        <dbReference type="WBParaSite" id="JU765_v2.g10113.t1"/>
    </source>
</evidence>
<dbReference type="WBParaSite" id="JU765_v2.g10113.t1">
    <property type="protein sequence ID" value="JU765_v2.g10113.t1"/>
    <property type="gene ID" value="JU765_v2.g10113"/>
</dbReference>
<reference evidence="2" key="1">
    <citation type="submission" date="2022-11" db="UniProtKB">
        <authorList>
            <consortium name="WormBaseParasite"/>
        </authorList>
    </citation>
    <scope>IDENTIFICATION</scope>
</reference>